<evidence type="ECO:0000256" key="5">
    <source>
        <dbReference type="SAM" id="SignalP"/>
    </source>
</evidence>
<accession>A0AAV2DP60</accession>
<evidence type="ECO:0000256" key="3">
    <source>
        <dbReference type="ARBA" id="ARBA00022989"/>
    </source>
</evidence>
<dbReference type="PANTHER" id="PTHR31234">
    <property type="entry name" value="LATE EMBRYOGENESIS ABUNDANT (LEA) HYDROXYPROLINE-RICH GLYCOPROTEIN FAMILY"/>
    <property type="match status" value="1"/>
</dbReference>
<keyword evidence="2" id="KW-0812">Transmembrane</keyword>
<keyword evidence="3" id="KW-1133">Transmembrane helix</keyword>
<evidence type="ECO:0000259" key="6">
    <source>
        <dbReference type="Pfam" id="PF03168"/>
    </source>
</evidence>
<sequence>MAGMFFLILLFTAFRIKDPHVAVAGLTTTGPQSLRLSNGTAAVGNATVLADVKVRNPNAAAFRFGHGEATIYYGDTVVGEAATPPGRAKAGGTVHMSVAVEISGEKLSGVPQLREDVESGTLMMSCVTRIPGDVKIITKKHMVVKAICAVNYDYATGQVTAGRCAQYIIS</sequence>
<name>A0AAV2DP60_9ROSI</name>
<dbReference type="InterPro" id="IPR044839">
    <property type="entry name" value="NDR1-like"/>
</dbReference>
<evidence type="ECO:0000313" key="7">
    <source>
        <dbReference type="EMBL" id="CAL1375217.1"/>
    </source>
</evidence>
<protein>
    <recommendedName>
        <fullName evidence="6">Late embryogenesis abundant protein LEA-2 subgroup domain-containing protein</fullName>
    </recommendedName>
</protein>
<dbReference type="GO" id="GO:0016020">
    <property type="term" value="C:membrane"/>
    <property type="evidence" value="ECO:0007669"/>
    <property type="project" value="UniProtKB-SubCell"/>
</dbReference>
<keyword evidence="5" id="KW-0732">Signal</keyword>
<evidence type="ECO:0000256" key="1">
    <source>
        <dbReference type="ARBA" id="ARBA00004167"/>
    </source>
</evidence>
<dbReference type="PANTHER" id="PTHR31234:SF65">
    <property type="entry name" value="LATE EMBRYOGENESIS ABUNDANT PROTEIN, LEA_2 SUBGROUP"/>
    <property type="match status" value="1"/>
</dbReference>
<dbReference type="EMBL" id="OZ034816">
    <property type="protein sequence ID" value="CAL1375217.1"/>
    <property type="molecule type" value="Genomic_DNA"/>
</dbReference>
<evidence type="ECO:0000256" key="2">
    <source>
        <dbReference type="ARBA" id="ARBA00022692"/>
    </source>
</evidence>
<organism evidence="7 8">
    <name type="scientific">Linum trigynum</name>
    <dbReference type="NCBI Taxonomy" id="586398"/>
    <lineage>
        <taxon>Eukaryota</taxon>
        <taxon>Viridiplantae</taxon>
        <taxon>Streptophyta</taxon>
        <taxon>Embryophyta</taxon>
        <taxon>Tracheophyta</taxon>
        <taxon>Spermatophyta</taxon>
        <taxon>Magnoliopsida</taxon>
        <taxon>eudicotyledons</taxon>
        <taxon>Gunneridae</taxon>
        <taxon>Pentapetalae</taxon>
        <taxon>rosids</taxon>
        <taxon>fabids</taxon>
        <taxon>Malpighiales</taxon>
        <taxon>Linaceae</taxon>
        <taxon>Linum</taxon>
    </lineage>
</organism>
<proteinExistence type="predicted"/>
<comment type="subcellular location">
    <subcellularLocation>
        <location evidence="1">Membrane</location>
        <topology evidence="1">Single-pass membrane protein</topology>
    </subcellularLocation>
</comment>
<evidence type="ECO:0000313" key="8">
    <source>
        <dbReference type="Proteomes" id="UP001497516"/>
    </source>
</evidence>
<gene>
    <name evidence="7" type="ORF">LTRI10_LOCUS17031</name>
</gene>
<keyword evidence="4" id="KW-0472">Membrane</keyword>
<dbReference type="SUPFAM" id="SSF117070">
    <property type="entry name" value="LEA14-like"/>
    <property type="match status" value="1"/>
</dbReference>
<dbReference type="Pfam" id="PF03168">
    <property type="entry name" value="LEA_2"/>
    <property type="match status" value="1"/>
</dbReference>
<dbReference type="InterPro" id="IPR004864">
    <property type="entry name" value="LEA_2"/>
</dbReference>
<dbReference type="GO" id="GO:0098542">
    <property type="term" value="P:defense response to other organism"/>
    <property type="evidence" value="ECO:0007669"/>
    <property type="project" value="InterPro"/>
</dbReference>
<reference evidence="7 8" key="1">
    <citation type="submission" date="2024-04" db="EMBL/GenBank/DDBJ databases">
        <authorList>
            <person name="Fracassetti M."/>
        </authorList>
    </citation>
    <scope>NUCLEOTIDE SEQUENCE [LARGE SCALE GENOMIC DNA]</scope>
</reference>
<feature type="domain" description="Late embryogenesis abundant protein LEA-2 subgroup" evidence="6">
    <location>
        <begin position="52"/>
        <end position="140"/>
    </location>
</feature>
<feature type="chain" id="PRO_5043617951" description="Late embryogenesis abundant protein LEA-2 subgroup domain-containing protein" evidence="5">
    <location>
        <begin position="20"/>
        <end position="170"/>
    </location>
</feature>
<feature type="signal peptide" evidence="5">
    <location>
        <begin position="1"/>
        <end position="19"/>
    </location>
</feature>
<dbReference type="AlphaFoldDB" id="A0AAV2DP60"/>
<evidence type="ECO:0000256" key="4">
    <source>
        <dbReference type="ARBA" id="ARBA00023136"/>
    </source>
</evidence>
<keyword evidence="8" id="KW-1185">Reference proteome</keyword>
<dbReference type="Gene3D" id="2.60.40.1820">
    <property type="match status" value="1"/>
</dbReference>
<dbReference type="Proteomes" id="UP001497516">
    <property type="component" value="Chromosome 3"/>
</dbReference>